<dbReference type="GO" id="GO:0010008">
    <property type="term" value="C:endosome membrane"/>
    <property type="evidence" value="ECO:0007669"/>
    <property type="project" value="UniProtKB-SubCell"/>
</dbReference>
<dbReference type="GO" id="GO:0005771">
    <property type="term" value="C:multivesicular body"/>
    <property type="evidence" value="ECO:0007669"/>
    <property type="project" value="TreeGrafter"/>
</dbReference>
<dbReference type="Pfam" id="PF04652">
    <property type="entry name" value="Vta1"/>
    <property type="match status" value="1"/>
</dbReference>
<organism evidence="12 13">
    <name type="scientific">Coemansia thaxteri</name>
    <dbReference type="NCBI Taxonomy" id="2663907"/>
    <lineage>
        <taxon>Eukaryota</taxon>
        <taxon>Fungi</taxon>
        <taxon>Fungi incertae sedis</taxon>
        <taxon>Zoopagomycota</taxon>
        <taxon>Kickxellomycotina</taxon>
        <taxon>Kickxellomycetes</taxon>
        <taxon>Kickxellales</taxon>
        <taxon>Kickxellaceae</taxon>
        <taxon>Coemansia</taxon>
    </lineage>
</organism>
<dbReference type="InterPro" id="IPR023175">
    <property type="entry name" value="Vta1/CALS_N_sf"/>
</dbReference>
<gene>
    <name evidence="12" type="ORF">H4R26_001346</name>
</gene>
<evidence type="ECO:0000256" key="7">
    <source>
        <dbReference type="ARBA" id="ARBA00022927"/>
    </source>
</evidence>
<feature type="region of interest" description="Disordered" evidence="9">
    <location>
        <begin position="159"/>
        <end position="206"/>
    </location>
</feature>
<evidence type="ECO:0000256" key="3">
    <source>
        <dbReference type="ARBA" id="ARBA00007895"/>
    </source>
</evidence>
<evidence type="ECO:0000256" key="6">
    <source>
        <dbReference type="ARBA" id="ARBA00022753"/>
    </source>
</evidence>
<evidence type="ECO:0000256" key="9">
    <source>
        <dbReference type="SAM" id="MobiDB-lite"/>
    </source>
</evidence>
<comment type="similarity">
    <text evidence="3">Belongs to the VTA1 family.</text>
</comment>
<comment type="subcellular location">
    <subcellularLocation>
        <location evidence="2">Cytoplasm</location>
    </subcellularLocation>
    <subcellularLocation>
        <location evidence="1">Endosome membrane</location>
        <topology evidence="1">Peripheral membrane protein</topology>
    </subcellularLocation>
</comment>
<dbReference type="GO" id="GO:0032511">
    <property type="term" value="P:late endosome to vacuole transport via multivesicular body sorting pathway"/>
    <property type="evidence" value="ECO:0007669"/>
    <property type="project" value="InterPro"/>
</dbReference>
<evidence type="ECO:0000313" key="12">
    <source>
        <dbReference type="EMBL" id="KAJ2006469.1"/>
    </source>
</evidence>
<dbReference type="InterPro" id="IPR041212">
    <property type="entry name" value="Vta1_C"/>
</dbReference>
<keyword evidence="8" id="KW-0472">Membrane</keyword>
<name>A0A9W8EGP1_9FUNG</name>
<evidence type="ECO:0008006" key="14">
    <source>
        <dbReference type="Google" id="ProtNLM"/>
    </source>
</evidence>
<feature type="domain" description="Vta1/callose synthase N-terminal" evidence="10">
    <location>
        <begin position="13"/>
        <end position="153"/>
    </location>
</feature>
<evidence type="ECO:0000313" key="13">
    <source>
        <dbReference type="Proteomes" id="UP001150907"/>
    </source>
</evidence>
<evidence type="ECO:0000256" key="2">
    <source>
        <dbReference type="ARBA" id="ARBA00004496"/>
    </source>
</evidence>
<evidence type="ECO:0000256" key="4">
    <source>
        <dbReference type="ARBA" id="ARBA00022448"/>
    </source>
</evidence>
<comment type="caution">
    <text evidence="12">The sequence shown here is derived from an EMBL/GenBank/DDBJ whole genome shotgun (WGS) entry which is preliminary data.</text>
</comment>
<proteinExistence type="inferred from homology"/>
<keyword evidence="6" id="KW-0967">Endosome</keyword>
<keyword evidence="7" id="KW-0653">Protein transport</keyword>
<protein>
    <recommendedName>
        <fullName evidence="14">DUF605-domain-containing protein</fullName>
    </recommendedName>
</protein>
<keyword evidence="5" id="KW-0963">Cytoplasm</keyword>
<feature type="compositionally biased region" description="Low complexity" evidence="9">
    <location>
        <begin position="170"/>
        <end position="180"/>
    </location>
</feature>
<evidence type="ECO:0000259" key="11">
    <source>
        <dbReference type="Pfam" id="PF18097"/>
    </source>
</evidence>
<dbReference type="InterPro" id="IPR039431">
    <property type="entry name" value="Vta1/CALS_N"/>
</dbReference>
<dbReference type="PANTHER" id="PTHR46009">
    <property type="entry name" value="VACUOLAR PROTEIN SORTING-ASSOCIATED PROTEIN VTA1 HOMOLOG"/>
    <property type="match status" value="1"/>
</dbReference>
<dbReference type="AlphaFoldDB" id="A0A9W8EGP1"/>
<evidence type="ECO:0000256" key="1">
    <source>
        <dbReference type="ARBA" id="ARBA00004481"/>
    </source>
</evidence>
<dbReference type="PANTHER" id="PTHR46009:SF1">
    <property type="entry name" value="VACUOLAR PROTEIN SORTING-ASSOCIATED PROTEIN VTA1 HOMOLOG"/>
    <property type="match status" value="1"/>
</dbReference>
<dbReference type="EMBL" id="JANBQF010000059">
    <property type="protein sequence ID" value="KAJ2006469.1"/>
    <property type="molecule type" value="Genomic_DNA"/>
</dbReference>
<dbReference type="GO" id="GO:0015031">
    <property type="term" value="P:protein transport"/>
    <property type="evidence" value="ECO:0007669"/>
    <property type="project" value="UniProtKB-KW"/>
</dbReference>
<evidence type="ECO:0000259" key="10">
    <source>
        <dbReference type="Pfam" id="PF04652"/>
    </source>
</evidence>
<dbReference type="InterPro" id="IPR044538">
    <property type="entry name" value="Vta1-like"/>
</dbReference>
<dbReference type="Gene3D" id="1.25.40.270">
    <property type="entry name" value="Vacuolar protein sorting-associated protein vta1"/>
    <property type="match status" value="1"/>
</dbReference>
<dbReference type="Gene3D" id="1.20.5.420">
    <property type="entry name" value="Immunoglobulin FC, subunit C"/>
    <property type="match status" value="1"/>
</dbReference>
<dbReference type="OrthoDB" id="391137at2759"/>
<dbReference type="Proteomes" id="UP001150907">
    <property type="component" value="Unassembled WGS sequence"/>
</dbReference>
<feature type="domain" description="Vta1 C-terminal" evidence="11">
    <location>
        <begin position="285"/>
        <end position="316"/>
    </location>
</feature>
<sequence length="323" mass="33905">MPPAPIPDELRLVAPYIQRAQEMAAVDPVVSYFCKYYAAQLAITSGANSGESQAYLSQLLGQLEAEKQQVGDNASMRDDQAAAAHCTSFALRVFAKADTEDREGRANKATARTFIVASQFLQVLASFGVLEGGVAEKIKYAKWRAAEILRAAREGRDPAANNAATLEPVGEGPSSGGFAPAGPPPVELVSAGPSSGSFASTGPSSGDILAWPSPPPPALPLSPPHQSAVYNTSSSVSMPHVPTSPISSNVSPAFIPVPAANLPPIADTLSSTDNTEMLDPVVARKAQKLARWAISALEYDDVSNAIENLREAIKVLSPYNKQP</sequence>
<reference evidence="12" key="1">
    <citation type="submission" date="2022-07" db="EMBL/GenBank/DDBJ databases">
        <title>Phylogenomic reconstructions and comparative analyses of Kickxellomycotina fungi.</title>
        <authorList>
            <person name="Reynolds N.K."/>
            <person name="Stajich J.E."/>
            <person name="Barry K."/>
            <person name="Grigoriev I.V."/>
            <person name="Crous P."/>
            <person name="Smith M.E."/>
        </authorList>
    </citation>
    <scope>NUCLEOTIDE SEQUENCE</scope>
    <source>
        <strain evidence="12">IMI 214461</strain>
    </source>
</reference>
<feature type="compositionally biased region" description="Low complexity" evidence="9">
    <location>
        <begin position="190"/>
        <end position="206"/>
    </location>
</feature>
<evidence type="ECO:0000256" key="8">
    <source>
        <dbReference type="ARBA" id="ARBA00023136"/>
    </source>
</evidence>
<dbReference type="Pfam" id="PF18097">
    <property type="entry name" value="Vta1_C"/>
    <property type="match status" value="1"/>
</dbReference>
<keyword evidence="4" id="KW-0813">Transport</keyword>
<evidence type="ECO:0000256" key="5">
    <source>
        <dbReference type="ARBA" id="ARBA00022490"/>
    </source>
</evidence>
<accession>A0A9W8EGP1</accession>
<keyword evidence="13" id="KW-1185">Reference proteome</keyword>